<protein>
    <submittedName>
        <fullName evidence="3">Formyl transferase</fullName>
    </submittedName>
</protein>
<keyword evidence="3" id="KW-0808">Transferase</keyword>
<dbReference type="PANTHER" id="PTHR11138:SF5">
    <property type="entry name" value="METHIONYL-TRNA FORMYLTRANSFERASE, MITOCHONDRIAL"/>
    <property type="match status" value="1"/>
</dbReference>
<dbReference type="GO" id="GO:0005829">
    <property type="term" value="C:cytosol"/>
    <property type="evidence" value="ECO:0007669"/>
    <property type="project" value="TreeGrafter"/>
</dbReference>
<dbReference type="InterPro" id="IPR011034">
    <property type="entry name" value="Formyl_transferase-like_C_sf"/>
</dbReference>
<proteinExistence type="predicted"/>
<evidence type="ECO:0000259" key="2">
    <source>
        <dbReference type="Pfam" id="PF02911"/>
    </source>
</evidence>
<dbReference type="Pfam" id="PF02911">
    <property type="entry name" value="Formyl_trans_C"/>
    <property type="match status" value="1"/>
</dbReference>
<name>A0A953J6U0_9BACT</name>
<dbReference type="SUPFAM" id="SSF53328">
    <property type="entry name" value="Formyltransferase"/>
    <property type="match status" value="1"/>
</dbReference>
<reference evidence="3" key="1">
    <citation type="journal article" date="2021" name="bioRxiv">
        <title>Unraveling nitrogen, sulfur and carbon metabolic pathways and microbial community transcriptional responses to substrate deprivation and toxicity stresses in a bioreactor mimicking anoxic brackish coastal sediment conditions.</title>
        <authorList>
            <person name="Martins P.D."/>
            <person name="Echeveste M.J."/>
            <person name="Arshad A."/>
            <person name="Kurth J."/>
            <person name="Ouboter H."/>
            <person name="Jetten M.S.M."/>
            <person name="Welte C.U."/>
        </authorList>
    </citation>
    <scope>NUCLEOTIDE SEQUENCE</scope>
    <source>
        <strain evidence="3">MAG_39</strain>
    </source>
</reference>
<dbReference type="GO" id="GO:0004479">
    <property type="term" value="F:methionyl-tRNA formyltransferase activity"/>
    <property type="evidence" value="ECO:0007669"/>
    <property type="project" value="TreeGrafter"/>
</dbReference>
<evidence type="ECO:0000313" key="3">
    <source>
        <dbReference type="EMBL" id="MBZ0156713.1"/>
    </source>
</evidence>
<dbReference type="InterPro" id="IPR005793">
    <property type="entry name" value="Formyl_trans_C"/>
</dbReference>
<dbReference type="Proteomes" id="UP000705867">
    <property type="component" value="Unassembled WGS sequence"/>
</dbReference>
<dbReference type="Gene3D" id="3.40.50.12230">
    <property type="match status" value="1"/>
</dbReference>
<evidence type="ECO:0000313" key="4">
    <source>
        <dbReference type="Proteomes" id="UP000705867"/>
    </source>
</evidence>
<dbReference type="CDD" id="cd08651">
    <property type="entry name" value="FMT_core_like_4"/>
    <property type="match status" value="1"/>
</dbReference>
<accession>A0A953J6U0</accession>
<gene>
    <name evidence="3" type="ORF">K8I29_10965</name>
</gene>
<dbReference type="EMBL" id="JAIOIV010000085">
    <property type="protein sequence ID" value="MBZ0156713.1"/>
    <property type="molecule type" value="Genomic_DNA"/>
</dbReference>
<comment type="caution">
    <text evidence="3">The sequence shown here is derived from an EMBL/GenBank/DDBJ whole genome shotgun (WGS) entry which is preliminary data.</text>
</comment>
<dbReference type="PANTHER" id="PTHR11138">
    <property type="entry name" value="METHIONYL-TRNA FORMYLTRANSFERASE"/>
    <property type="match status" value="1"/>
</dbReference>
<dbReference type="CDD" id="cd08702">
    <property type="entry name" value="Arna_FMT_C"/>
    <property type="match status" value="1"/>
</dbReference>
<feature type="domain" description="Formyl transferase C-terminal" evidence="2">
    <location>
        <begin position="203"/>
        <end position="287"/>
    </location>
</feature>
<evidence type="ECO:0000259" key="1">
    <source>
        <dbReference type="Pfam" id="PF00551"/>
    </source>
</evidence>
<dbReference type="AlphaFoldDB" id="A0A953J6U0"/>
<dbReference type="Pfam" id="PF00551">
    <property type="entry name" value="Formyl_trans_N"/>
    <property type="match status" value="1"/>
</dbReference>
<feature type="domain" description="Formyl transferase N-terminal" evidence="1">
    <location>
        <begin position="53"/>
        <end position="169"/>
    </location>
</feature>
<dbReference type="InterPro" id="IPR036477">
    <property type="entry name" value="Formyl_transf_N_sf"/>
</dbReference>
<organism evidence="3 4">
    <name type="scientific">Candidatus Nitrobium versatile</name>
    <dbReference type="NCBI Taxonomy" id="2884831"/>
    <lineage>
        <taxon>Bacteria</taxon>
        <taxon>Pseudomonadati</taxon>
        <taxon>Nitrospirota</taxon>
        <taxon>Nitrospiria</taxon>
        <taxon>Nitrospirales</taxon>
        <taxon>Nitrospiraceae</taxon>
        <taxon>Candidatus Nitrobium</taxon>
    </lineage>
</organism>
<dbReference type="SUPFAM" id="SSF50486">
    <property type="entry name" value="FMT C-terminal domain-like"/>
    <property type="match status" value="1"/>
</dbReference>
<reference evidence="3" key="2">
    <citation type="submission" date="2021-08" db="EMBL/GenBank/DDBJ databases">
        <authorList>
            <person name="Dalcin Martins P."/>
        </authorList>
    </citation>
    <scope>NUCLEOTIDE SEQUENCE</scope>
    <source>
        <strain evidence="3">MAG_39</strain>
    </source>
</reference>
<dbReference type="InterPro" id="IPR002376">
    <property type="entry name" value="Formyl_transf_N"/>
</dbReference>
<sequence length="297" mass="33756">MNIVLIGCVEFSYTSFKHLLTLKDINVVGIITCRKSVFNADFRSLEPLAIEKKIPYFIANGNNQDEIATWLSELKPDVIYCFGWSYLLKEKILKMPRLGVIGYHPAALPKNRGRHPIIWALALGLKETASTFFFMDEEADSGDILSQKTLPIDEGDDALTLYSKLSAVAIEQISEFTLHLKNNDFPRITQDHSKANYWRKRAKIDGQIDWRICSRGIYNLVRALTRPYVGAHCIFGSEEIKIWKTEVVDPQTKDFDNQEPGKVLQVDGLNIVVKSGDGALRIIDHEFKTFPKEGSYL</sequence>